<dbReference type="EMBL" id="JAWSTH010000055">
    <property type="protein sequence ID" value="MDW5596401.1"/>
    <property type="molecule type" value="Genomic_DNA"/>
</dbReference>
<dbReference type="SUPFAM" id="SSF89796">
    <property type="entry name" value="CoA-transferase family III (CaiB/BaiF)"/>
    <property type="match status" value="1"/>
</dbReference>
<dbReference type="InterPro" id="IPR044855">
    <property type="entry name" value="CoA-Trfase_III_dom3_sf"/>
</dbReference>
<dbReference type="PANTHER" id="PTHR48207">
    <property type="entry name" value="SUCCINATE--HYDROXYMETHYLGLUTARATE COA-TRANSFERASE"/>
    <property type="match status" value="1"/>
</dbReference>
<evidence type="ECO:0000313" key="4">
    <source>
        <dbReference type="Proteomes" id="UP001284601"/>
    </source>
</evidence>
<dbReference type="EC" id="2.8.3.-" evidence="3"/>
<evidence type="ECO:0000256" key="2">
    <source>
        <dbReference type="SAM" id="MobiDB-lite"/>
    </source>
</evidence>
<dbReference type="Pfam" id="PF02515">
    <property type="entry name" value="CoA_transf_3"/>
    <property type="match status" value="1"/>
</dbReference>
<dbReference type="Proteomes" id="UP001284601">
    <property type="component" value="Unassembled WGS sequence"/>
</dbReference>
<reference evidence="3 4" key="2">
    <citation type="submission" date="2023-10" db="EMBL/GenBank/DDBJ databases">
        <authorList>
            <person name="Han X.F."/>
        </authorList>
    </citation>
    <scope>NUCLEOTIDE SEQUENCE [LARGE SCALE GENOMIC DNA]</scope>
    <source>
        <strain evidence="3 4">KCTC 39840</strain>
    </source>
</reference>
<dbReference type="Gene3D" id="3.40.50.10540">
    <property type="entry name" value="Crotonobetainyl-coa:carnitine coa-transferase, domain 1"/>
    <property type="match status" value="1"/>
</dbReference>
<evidence type="ECO:0000256" key="1">
    <source>
        <dbReference type="ARBA" id="ARBA00022679"/>
    </source>
</evidence>
<accession>A0ABU4HSV4</accession>
<proteinExistence type="predicted"/>
<keyword evidence="4" id="KW-1185">Reference proteome</keyword>
<dbReference type="Gene3D" id="3.30.1540.10">
    <property type="entry name" value="formyl-coa transferase, domain 3"/>
    <property type="match status" value="1"/>
</dbReference>
<dbReference type="GO" id="GO:0016740">
    <property type="term" value="F:transferase activity"/>
    <property type="evidence" value="ECO:0007669"/>
    <property type="project" value="UniProtKB-KW"/>
</dbReference>
<dbReference type="RefSeq" id="WP_318598784.1">
    <property type="nucleotide sequence ID" value="NZ_JAWSTH010000055.1"/>
</dbReference>
<comment type="caution">
    <text evidence="3">The sequence shown here is derived from an EMBL/GenBank/DDBJ whole genome shotgun (WGS) entry which is preliminary data.</text>
</comment>
<protein>
    <submittedName>
        <fullName evidence="3">CoA transferase</fullName>
        <ecNumber evidence="3">2.8.3.-</ecNumber>
    </submittedName>
</protein>
<sequence length="402" mass="42616">MSDASNQPLAGILVADFTQVMLGPSATQLMGDHGADVVKVERAGAGDLSRSTLPSDPDGPQNPVYSSLNRNKRSIALDLRQERDREVARELVRRADVVVSNFRPGVMERLGLGWEAVQALNPRAVYALGTGYGSAGPYAGKGGQDMLAQAMMGVIERRADPTLPPTLFATTLADYSAGMHLFQGVLLALMARERTGLGQKVEVSLHDALLSMQMQEATHQLMRGAPLNWASMPHTGTFETTDGALVIVGAFRDNPVRDISLALGLDDLSLDPRFATFDALVEHVVAFRALLAARIETDTTAHWLERLEADDLLCAPVRSLADALDDEQTAVNGMVLEVTRGDGSSFRTVASPLHLSGTPAQLRLAPPQLGEHTDELLEELGFGAAAAAAAGGGGPATNGARP</sequence>
<dbReference type="PANTHER" id="PTHR48207:SF3">
    <property type="entry name" value="SUCCINATE--HYDROXYMETHYLGLUTARATE COA-TRANSFERASE"/>
    <property type="match status" value="1"/>
</dbReference>
<gene>
    <name evidence="3" type="ORF">R7226_18790</name>
</gene>
<feature type="region of interest" description="Disordered" evidence="2">
    <location>
        <begin position="47"/>
        <end position="68"/>
    </location>
</feature>
<keyword evidence="1 3" id="KW-0808">Transferase</keyword>
<reference evidence="4" key="1">
    <citation type="submission" date="2023-07" db="EMBL/GenBank/DDBJ databases">
        <title>Conexibacter stalactiti sp. nov., isolated from stalactites in a lava cave and emended description of the genus Conexibacter.</title>
        <authorList>
            <person name="Lee S.D."/>
        </authorList>
    </citation>
    <scope>NUCLEOTIDE SEQUENCE [LARGE SCALE GENOMIC DNA]</scope>
    <source>
        <strain evidence="4">KCTC 39840</strain>
    </source>
</reference>
<dbReference type="InterPro" id="IPR050483">
    <property type="entry name" value="CoA-transferase_III_domain"/>
</dbReference>
<evidence type="ECO:0000313" key="3">
    <source>
        <dbReference type="EMBL" id="MDW5596401.1"/>
    </source>
</evidence>
<organism evidence="3 4">
    <name type="scientific">Conexibacter stalactiti</name>
    <dbReference type="NCBI Taxonomy" id="1940611"/>
    <lineage>
        <taxon>Bacteria</taxon>
        <taxon>Bacillati</taxon>
        <taxon>Actinomycetota</taxon>
        <taxon>Thermoleophilia</taxon>
        <taxon>Solirubrobacterales</taxon>
        <taxon>Conexibacteraceae</taxon>
        <taxon>Conexibacter</taxon>
    </lineage>
</organism>
<dbReference type="InterPro" id="IPR003673">
    <property type="entry name" value="CoA-Trfase_fam_III"/>
</dbReference>
<dbReference type="InterPro" id="IPR023606">
    <property type="entry name" value="CoA-Trfase_III_dom_1_sf"/>
</dbReference>
<name>A0ABU4HSV4_9ACTN</name>